<dbReference type="Pfam" id="PF20149">
    <property type="entry name" value="DUF6532"/>
    <property type="match status" value="1"/>
</dbReference>
<evidence type="ECO:0000313" key="4">
    <source>
        <dbReference type="Proteomes" id="UP000799118"/>
    </source>
</evidence>
<evidence type="ECO:0000259" key="2">
    <source>
        <dbReference type="Pfam" id="PF20149"/>
    </source>
</evidence>
<evidence type="ECO:0000256" key="1">
    <source>
        <dbReference type="SAM" id="MobiDB-lite"/>
    </source>
</evidence>
<feature type="compositionally biased region" description="Acidic residues" evidence="1">
    <location>
        <begin position="283"/>
        <end position="302"/>
    </location>
</feature>
<proteinExistence type="predicted"/>
<feature type="region of interest" description="Disordered" evidence="1">
    <location>
        <begin position="274"/>
        <end position="313"/>
    </location>
</feature>
<accession>A0A6A4HRQ1</accession>
<dbReference type="AlphaFoldDB" id="A0A6A4HRQ1"/>
<name>A0A6A4HRQ1_9AGAR</name>
<gene>
    <name evidence="3" type="ORF">BT96DRAFT_939316</name>
</gene>
<reference evidence="3" key="1">
    <citation type="journal article" date="2019" name="Environ. Microbiol.">
        <title>Fungal ecological strategies reflected in gene transcription - a case study of two litter decomposers.</title>
        <authorList>
            <person name="Barbi F."/>
            <person name="Kohler A."/>
            <person name="Barry K."/>
            <person name="Baskaran P."/>
            <person name="Daum C."/>
            <person name="Fauchery L."/>
            <person name="Ihrmark K."/>
            <person name="Kuo A."/>
            <person name="LaButti K."/>
            <person name="Lipzen A."/>
            <person name="Morin E."/>
            <person name="Grigoriev I.V."/>
            <person name="Henrissat B."/>
            <person name="Lindahl B."/>
            <person name="Martin F."/>
        </authorList>
    </citation>
    <scope>NUCLEOTIDE SEQUENCE</scope>
    <source>
        <strain evidence="3">JB14</strain>
    </source>
</reference>
<sequence>MMPANALIPYTRQAPSREGSEQSIVMNMGAMNLNVPSTNPNIYGGGGSLDSSEDVGFRSNWNQPNRNAVGIVEGSNTVYLPSHNPNVYRGGGGLDTSGDAGFRSNWNRSNWNQPNHNAVGIVEGSNNVDLPSSNYPLGLDTTRGWEQAAQNVSGSNYNTLANSGLPNWNIGNQQYRGNLGRGVGFEEQTMGFGYAMEQTMGLEHETRGNETAGDDHGRNADYHQGLYLPYNAQPNNALSDEPVKDIVKEFQNRNRAPKAPDPSLLQQYSQRQDVVRQMNEAQPDNEDDGEDDDDDDDDDSDENVAASRTSSRKAETRPHLLAFYPKGMSDLILAAKSEVYRHLVLNDPFPRPRNECFSKMLQEAIRSFAEDGRTVEAGYLEEYENNILLLLYKDISSFRSGLKKKAVGLIQAAYNLPLSADEMPEELENPTAEETKNRNQLLVKLTRDKITVLLDDDVANAGHFCKNGKHPVTKKTNNLQHPAIPQVIKQIFYTDKSAMARKFPADFTEKVPDGAFALAATIIQNCLEEFQNGRHIAKKFTAEEYNPSYLAVLWAIERVRTDPNYHGPELERNLVKWAQAGRLSLSTPFFLKRRCWTEPGQVNEEDWGDFGLNGNLPGSVYLVKSTGLSPVALTGSKQSLCNKPKSAANPMIMSLPRPEAPAHGFTKLRLGQKPHQAKGHGRPGAFRLSRHITKPEEGGAGWWHCYNVQSFSIVEYSSMTHPGPCFNHPIQCSKDKDVDHVDRSPFFLDWHSNAPPATRTRQAGSQQ</sequence>
<evidence type="ECO:0000313" key="3">
    <source>
        <dbReference type="EMBL" id="KAE9399647.1"/>
    </source>
</evidence>
<organism evidence="3 4">
    <name type="scientific">Gymnopus androsaceus JB14</name>
    <dbReference type="NCBI Taxonomy" id="1447944"/>
    <lineage>
        <taxon>Eukaryota</taxon>
        <taxon>Fungi</taxon>
        <taxon>Dikarya</taxon>
        <taxon>Basidiomycota</taxon>
        <taxon>Agaricomycotina</taxon>
        <taxon>Agaricomycetes</taxon>
        <taxon>Agaricomycetidae</taxon>
        <taxon>Agaricales</taxon>
        <taxon>Marasmiineae</taxon>
        <taxon>Omphalotaceae</taxon>
        <taxon>Gymnopus</taxon>
    </lineage>
</organism>
<feature type="domain" description="DUF6532" evidence="2">
    <location>
        <begin position="338"/>
        <end position="558"/>
    </location>
</feature>
<dbReference type="InterPro" id="IPR045341">
    <property type="entry name" value="DUF6532"/>
</dbReference>
<keyword evidence="4" id="KW-1185">Reference proteome</keyword>
<protein>
    <recommendedName>
        <fullName evidence="2">DUF6532 domain-containing protein</fullName>
    </recommendedName>
</protein>
<dbReference type="Proteomes" id="UP000799118">
    <property type="component" value="Unassembled WGS sequence"/>
</dbReference>
<dbReference type="OrthoDB" id="2996367at2759"/>
<dbReference type="EMBL" id="ML769467">
    <property type="protein sequence ID" value="KAE9399647.1"/>
    <property type="molecule type" value="Genomic_DNA"/>
</dbReference>